<feature type="domain" description="Aminotransferase class I/classII large" evidence="7">
    <location>
        <begin position="35"/>
        <end position="393"/>
    </location>
</feature>
<dbReference type="PROSITE" id="PS00105">
    <property type="entry name" value="AA_TRANSFER_CLASS_1"/>
    <property type="match status" value="1"/>
</dbReference>
<dbReference type="SUPFAM" id="SSF53383">
    <property type="entry name" value="PLP-dependent transferases"/>
    <property type="match status" value="1"/>
</dbReference>
<dbReference type="GO" id="GO:0006520">
    <property type="term" value="P:amino acid metabolic process"/>
    <property type="evidence" value="ECO:0007669"/>
    <property type="project" value="InterPro"/>
</dbReference>
<name>A0A1M4TVK9_9ACTN</name>
<comment type="similarity">
    <text evidence="2 6">Belongs to the class-I pyridoxal-phosphate-dependent aminotransferase family.</text>
</comment>
<evidence type="ECO:0000259" key="7">
    <source>
        <dbReference type="Pfam" id="PF00155"/>
    </source>
</evidence>
<evidence type="ECO:0000256" key="4">
    <source>
        <dbReference type="ARBA" id="ARBA00022679"/>
    </source>
</evidence>
<dbReference type="STRING" id="1121881.SAMN02745225_00736"/>
<keyword evidence="4 6" id="KW-0808">Transferase</keyword>
<dbReference type="InterPro" id="IPR015422">
    <property type="entry name" value="PyrdxlP-dep_Trfase_small"/>
</dbReference>
<dbReference type="Gene3D" id="3.40.640.10">
    <property type="entry name" value="Type I PLP-dependent aspartate aminotransferase-like (Major domain)"/>
    <property type="match status" value="1"/>
</dbReference>
<evidence type="ECO:0000313" key="8">
    <source>
        <dbReference type="EMBL" id="SHE48498.1"/>
    </source>
</evidence>
<reference evidence="9" key="1">
    <citation type="submission" date="2016-11" db="EMBL/GenBank/DDBJ databases">
        <authorList>
            <person name="Varghese N."/>
            <person name="Submissions S."/>
        </authorList>
    </citation>
    <scope>NUCLEOTIDE SEQUENCE [LARGE SCALE GENOMIC DNA]</scope>
    <source>
        <strain evidence="9">DSM 19514</strain>
    </source>
</reference>
<dbReference type="EMBL" id="FQUL01000007">
    <property type="protein sequence ID" value="SHE48498.1"/>
    <property type="molecule type" value="Genomic_DNA"/>
</dbReference>
<dbReference type="AlphaFoldDB" id="A0A1M4TVK9"/>
<sequence>MSQKSPISSRIAQVEESATLAIDAKAKSLKASGVDVIGFGAGEPDFPTPEFIVEAAIKAAQDPKNHKYTPAIGLLELREAISLKTRRDSGLEFSPNQIIVTNGGKHAIFNTIMTLVDEGDEVLIPSPYWTTYPELVKLAGGVPVAVPTSIREGYKVTPQALEPYITERTKLFIHVSPSNPTGAVYSPEETFDLGRFLLDKGLWVMTDEIYEHLTYDEVKSTPILSSVPELTERTVIVNGVAKTYAMTGWRIGWMISPPQVHKAASNLQSQVTSNISNISQRAAVAALLADLSCLDEMRTAFDRRRKTMVAMLSEIDGFNTLEPEGAFYVFPDVSGVFGRSIGDTKVTSSMDLTEVILEQAEVAVVPGEAFGAPGHLRLSYALADSALVEGLERIQKLLQG</sequence>
<protein>
    <recommendedName>
        <fullName evidence="6">Aminotransferase</fullName>
        <ecNumber evidence="6">2.6.1.-</ecNumber>
    </recommendedName>
</protein>
<accession>A0A1M4TVK9</accession>
<dbReference type="RefSeq" id="WP_072788849.1">
    <property type="nucleotide sequence ID" value="NZ_FQUL01000007.1"/>
</dbReference>
<dbReference type="Proteomes" id="UP000184295">
    <property type="component" value="Unassembled WGS sequence"/>
</dbReference>
<evidence type="ECO:0000256" key="3">
    <source>
        <dbReference type="ARBA" id="ARBA00022576"/>
    </source>
</evidence>
<dbReference type="Pfam" id="PF00155">
    <property type="entry name" value="Aminotran_1_2"/>
    <property type="match status" value="1"/>
</dbReference>
<dbReference type="InterPro" id="IPR015424">
    <property type="entry name" value="PyrdxlP-dep_Trfase"/>
</dbReference>
<dbReference type="CDD" id="cd00609">
    <property type="entry name" value="AAT_like"/>
    <property type="match status" value="1"/>
</dbReference>
<dbReference type="InterPro" id="IPR004838">
    <property type="entry name" value="NHTrfase_class1_PyrdxlP-BS"/>
</dbReference>
<dbReference type="InterPro" id="IPR004839">
    <property type="entry name" value="Aminotransferase_I/II_large"/>
</dbReference>
<dbReference type="EC" id="2.6.1.-" evidence="6"/>
<dbReference type="PANTHER" id="PTHR46383:SF1">
    <property type="entry name" value="ASPARTATE AMINOTRANSFERASE"/>
    <property type="match status" value="1"/>
</dbReference>
<evidence type="ECO:0000313" key="9">
    <source>
        <dbReference type="Proteomes" id="UP000184295"/>
    </source>
</evidence>
<keyword evidence="5" id="KW-0663">Pyridoxal phosphate</keyword>
<keyword evidence="9" id="KW-1185">Reference proteome</keyword>
<dbReference type="PANTHER" id="PTHR46383">
    <property type="entry name" value="ASPARTATE AMINOTRANSFERASE"/>
    <property type="match status" value="1"/>
</dbReference>
<dbReference type="InterPro" id="IPR050596">
    <property type="entry name" value="AspAT/PAT-like"/>
</dbReference>
<keyword evidence="3 6" id="KW-0032">Aminotransferase</keyword>
<dbReference type="GO" id="GO:0008483">
    <property type="term" value="F:transaminase activity"/>
    <property type="evidence" value="ECO:0007669"/>
    <property type="project" value="UniProtKB-KW"/>
</dbReference>
<evidence type="ECO:0000256" key="5">
    <source>
        <dbReference type="ARBA" id="ARBA00022898"/>
    </source>
</evidence>
<evidence type="ECO:0000256" key="1">
    <source>
        <dbReference type="ARBA" id="ARBA00001933"/>
    </source>
</evidence>
<evidence type="ECO:0000256" key="6">
    <source>
        <dbReference type="RuleBase" id="RU000481"/>
    </source>
</evidence>
<dbReference type="OrthoDB" id="9763453at2"/>
<comment type="cofactor">
    <cofactor evidence="1 6">
        <name>pyridoxal 5'-phosphate</name>
        <dbReference type="ChEBI" id="CHEBI:597326"/>
    </cofactor>
</comment>
<dbReference type="InterPro" id="IPR015421">
    <property type="entry name" value="PyrdxlP-dep_Trfase_major"/>
</dbReference>
<dbReference type="Gene3D" id="3.90.1150.10">
    <property type="entry name" value="Aspartate Aminotransferase, domain 1"/>
    <property type="match status" value="1"/>
</dbReference>
<proteinExistence type="inferred from homology"/>
<dbReference type="FunFam" id="3.40.640.10:FF:000033">
    <property type="entry name" value="Aspartate aminotransferase"/>
    <property type="match status" value="1"/>
</dbReference>
<organism evidence="8 9">
    <name type="scientific">Ferrithrix thermotolerans DSM 19514</name>
    <dbReference type="NCBI Taxonomy" id="1121881"/>
    <lineage>
        <taxon>Bacteria</taxon>
        <taxon>Bacillati</taxon>
        <taxon>Actinomycetota</taxon>
        <taxon>Acidimicrobiia</taxon>
        <taxon>Acidimicrobiales</taxon>
        <taxon>Acidimicrobiaceae</taxon>
        <taxon>Ferrithrix</taxon>
    </lineage>
</organism>
<gene>
    <name evidence="8" type="ORF">SAMN02745225_00736</name>
</gene>
<evidence type="ECO:0000256" key="2">
    <source>
        <dbReference type="ARBA" id="ARBA00007441"/>
    </source>
</evidence>
<dbReference type="GO" id="GO:0030170">
    <property type="term" value="F:pyridoxal phosphate binding"/>
    <property type="evidence" value="ECO:0007669"/>
    <property type="project" value="InterPro"/>
</dbReference>